<organism evidence="1 2">
    <name type="scientific">Rubroshorea leprosula</name>
    <dbReference type="NCBI Taxonomy" id="152421"/>
    <lineage>
        <taxon>Eukaryota</taxon>
        <taxon>Viridiplantae</taxon>
        <taxon>Streptophyta</taxon>
        <taxon>Embryophyta</taxon>
        <taxon>Tracheophyta</taxon>
        <taxon>Spermatophyta</taxon>
        <taxon>Magnoliopsida</taxon>
        <taxon>eudicotyledons</taxon>
        <taxon>Gunneridae</taxon>
        <taxon>Pentapetalae</taxon>
        <taxon>rosids</taxon>
        <taxon>malvids</taxon>
        <taxon>Malvales</taxon>
        <taxon>Dipterocarpaceae</taxon>
        <taxon>Rubroshorea</taxon>
    </lineage>
</organism>
<accession>A0AAV5KMA4</accession>
<keyword evidence="2" id="KW-1185">Reference proteome</keyword>
<protein>
    <submittedName>
        <fullName evidence="1">Uncharacterized protein</fullName>
    </submittedName>
</protein>
<evidence type="ECO:0000313" key="2">
    <source>
        <dbReference type="Proteomes" id="UP001054252"/>
    </source>
</evidence>
<reference evidence="1 2" key="1">
    <citation type="journal article" date="2021" name="Commun. Biol.">
        <title>The genome of Shorea leprosula (Dipterocarpaceae) highlights the ecological relevance of drought in aseasonal tropical rainforests.</title>
        <authorList>
            <person name="Ng K.K.S."/>
            <person name="Kobayashi M.J."/>
            <person name="Fawcett J.A."/>
            <person name="Hatakeyama M."/>
            <person name="Paape T."/>
            <person name="Ng C.H."/>
            <person name="Ang C.C."/>
            <person name="Tnah L.H."/>
            <person name="Lee C.T."/>
            <person name="Nishiyama T."/>
            <person name="Sese J."/>
            <person name="O'Brien M.J."/>
            <person name="Copetti D."/>
            <person name="Mohd Noor M.I."/>
            <person name="Ong R.C."/>
            <person name="Putra M."/>
            <person name="Sireger I.Z."/>
            <person name="Indrioko S."/>
            <person name="Kosugi Y."/>
            <person name="Izuno A."/>
            <person name="Isagi Y."/>
            <person name="Lee S.L."/>
            <person name="Shimizu K.K."/>
        </authorList>
    </citation>
    <scope>NUCLEOTIDE SEQUENCE [LARGE SCALE GENOMIC DNA]</scope>
    <source>
        <strain evidence="1">214</strain>
    </source>
</reference>
<dbReference type="EMBL" id="BPVZ01000070">
    <property type="protein sequence ID" value="GKV25755.1"/>
    <property type="molecule type" value="Genomic_DNA"/>
</dbReference>
<evidence type="ECO:0000313" key="1">
    <source>
        <dbReference type="EMBL" id="GKV25755.1"/>
    </source>
</evidence>
<dbReference type="AlphaFoldDB" id="A0AAV5KMA4"/>
<proteinExistence type="predicted"/>
<dbReference type="Proteomes" id="UP001054252">
    <property type="component" value="Unassembled WGS sequence"/>
</dbReference>
<sequence length="140" mass="14591">MPILSGIDYFFLYGCSVQEARAWDWGAECRRRSSRGAGGKGRARCSRGGAGLVCRGGMIAGSGLRRVEVYDCWDLGAEGTVGRRSKARDLGLGQRRVQVAAGLGVAAGAQARGLGIWARCVASKGEQKRAGAGSTQQVGA</sequence>
<comment type="caution">
    <text evidence="1">The sequence shown here is derived from an EMBL/GenBank/DDBJ whole genome shotgun (WGS) entry which is preliminary data.</text>
</comment>
<gene>
    <name evidence="1" type="ORF">SLEP1_g35149</name>
</gene>
<name>A0AAV5KMA4_9ROSI</name>